<dbReference type="WBParaSite" id="Hba_18249">
    <property type="protein sequence ID" value="Hba_18249"/>
    <property type="gene ID" value="Hba_18249"/>
</dbReference>
<dbReference type="AlphaFoldDB" id="A0A1I7XLR6"/>
<organism evidence="2 3">
    <name type="scientific">Heterorhabditis bacteriophora</name>
    <name type="common">Entomopathogenic nematode worm</name>
    <dbReference type="NCBI Taxonomy" id="37862"/>
    <lineage>
        <taxon>Eukaryota</taxon>
        <taxon>Metazoa</taxon>
        <taxon>Ecdysozoa</taxon>
        <taxon>Nematoda</taxon>
        <taxon>Chromadorea</taxon>
        <taxon>Rhabditida</taxon>
        <taxon>Rhabditina</taxon>
        <taxon>Rhabditomorpha</taxon>
        <taxon>Strongyloidea</taxon>
        <taxon>Heterorhabditidae</taxon>
        <taxon>Heterorhabditis</taxon>
    </lineage>
</organism>
<reference evidence="3" key="1">
    <citation type="submission" date="2016-11" db="UniProtKB">
        <authorList>
            <consortium name="WormBaseParasite"/>
        </authorList>
    </citation>
    <scope>IDENTIFICATION</scope>
</reference>
<dbReference type="Proteomes" id="UP000095283">
    <property type="component" value="Unplaced"/>
</dbReference>
<dbReference type="InterPro" id="IPR011992">
    <property type="entry name" value="EF-hand-dom_pair"/>
</dbReference>
<sequence length="76" mass="8472">MAYQLMAYIDANGDNKLNINEMKAFSNLFSRTSEADLTKLFNHLDADGDTFLTIAELDNLPSKITNLLNLQPPPVV</sequence>
<name>A0A1I7XLR6_HETBA</name>
<dbReference type="SUPFAM" id="SSF47473">
    <property type="entry name" value="EF-hand"/>
    <property type="match status" value="1"/>
</dbReference>
<accession>A0A1I7XLR6</accession>
<proteinExistence type="predicted"/>
<dbReference type="InterPro" id="IPR002048">
    <property type="entry name" value="EF_hand_dom"/>
</dbReference>
<dbReference type="PROSITE" id="PS50222">
    <property type="entry name" value="EF_HAND_2"/>
    <property type="match status" value="1"/>
</dbReference>
<evidence type="ECO:0000313" key="3">
    <source>
        <dbReference type="WBParaSite" id="Hba_18249"/>
    </source>
</evidence>
<evidence type="ECO:0000259" key="1">
    <source>
        <dbReference type="PROSITE" id="PS50222"/>
    </source>
</evidence>
<evidence type="ECO:0000313" key="2">
    <source>
        <dbReference type="Proteomes" id="UP000095283"/>
    </source>
</evidence>
<dbReference type="Gene3D" id="1.10.238.10">
    <property type="entry name" value="EF-hand"/>
    <property type="match status" value="1"/>
</dbReference>
<dbReference type="GO" id="GO:0005509">
    <property type="term" value="F:calcium ion binding"/>
    <property type="evidence" value="ECO:0007669"/>
    <property type="project" value="InterPro"/>
</dbReference>
<protein>
    <submittedName>
        <fullName evidence="3">EF-hand domain-containing protein</fullName>
    </submittedName>
</protein>
<feature type="domain" description="EF-hand" evidence="1">
    <location>
        <begin position="32"/>
        <end position="67"/>
    </location>
</feature>
<keyword evidence="2" id="KW-1185">Reference proteome</keyword>